<feature type="compositionally biased region" description="Polar residues" evidence="1">
    <location>
        <begin position="341"/>
        <end position="350"/>
    </location>
</feature>
<dbReference type="OrthoDB" id="3260408at2759"/>
<sequence length="1466" mass="155435">MAARSTGRGKASKKPTTSEYTNGNGTLNGGMNGHMNGHIDKSKLAGPVTVAPPQRKPSRTFSSVLKSVLARIAVWYLILTIAFRCPSSITKISETSPGVCKPYLHARSYVTPYLDPYYQEYVAPQVEKVQPYWDSFENQVYTPVATFTKDKYAAHGAHRVEQGRHYLDAQWQKTAQPQLQKVQESVAGQYQTHLGPHVKKVSDVVMPIYEDAKDSMLEIYHLTLLPAYEAVLPYMQRAYVHGHYAVSHIVFPYVQSARQMIWAFTTRTVWPRVRVLYGDNVEPQLVRIRERLGRHRDQQKMESAVHAVESEAPVVAEKAAVISDTASTSATPTSDIKETTKSTASESPSGSGWDILNDIWPSEALSTATEKVKSKTATQPEQPKLTGAELREKLSNDLRQWQTKFAVAADKGSEDLEQRVAEITDRQIKSGVHGHGAAMLIQLEETADSTIKKFKKVIQQTVEGIPEDASESDLESAYEKCIAKTRELGFEVKEKAQAIRTWRASYDQETDDLVRAAVKSTVEVLERIHGLGLQEVGMRWAWTDGVTYKDWQKYHKLRNTLTEWQAEVEAVGSRHEGLKEAHDEAKKLEDKAMDIAQTMVGELVRLKNVSRWKIWADDATDDFSDKAVPARMHKASKSIASNVEEMASKASNSLVGSETPKSESIASAIKNQVHGASSQASSAASSLSSSGQSLASAAADKAGGIPSQVTSAAESATDSIGSMASSATSMASEAAAKVSEAAGEQAEHMASMASEVGQGAKEKADAVKNAAEVKVAPAASASKKPKVLGGAMAQVLAEAREIIFDDDDDESDTLPKKLQDMIYEAGDRASDLSRVVSEALLRPSKTQGSVESVTSLANEHYEAAIAAASRVLYGTEQKPIESMTSVASEKFAEAVTAASYAIYGTPTPTAIIRTVHVQASSKYDQAVSLANEQYANAKSQLSVLVSGTPKPAHETMLSLIEKAYSDSLAAASDRLQLALHYTDSIKSYASPTTQGYLESVSSIASSKLSEGLSAASAQFSAQFSAQPTPAMAGARRQYYEAVGLAHAKYQEFLDSASSAVYGPQQGTIESIASVASASAQSAASIANEKWESMTQGEQQGTIESIASVASASAQSAASRASENWESLTQGESQGTMESIASVVSDSAQSAASQASENWEALISKASSQVYGSQTPWAQSVYSQAGEYGAQATAQAVEQYAAVQALVSELVVGKEPVFTESVMHRLSSAYHVGLPAAISSASSYASANIDAATSLAGEGYDHVTAAAADVYESASSVVSSIFTPPPAIETVLSQASEQINQAVESASVAVYGTTKGSVEQATDNIASAYSSVQSQASEAIYGTQQAQNRFAEVAASAQAAISEAVFGAPTPSGFIASATDGAGSVISSVTSVVGEKAADAAASASSAIYGPEQGAVESASSRLAAALEAANSRISEMYASAASTAGDAASSASSVVSKATQGVKDEL</sequence>
<dbReference type="Proteomes" id="UP000799440">
    <property type="component" value="Unassembled WGS sequence"/>
</dbReference>
<proteinExistence type="predicted"/>
<feature type="region of interest" description="Disordered" evidence="1">
    <location>
        <begin position="1444"/>
        <end position="1466"/>
    </location>
</feature>
<dbReference type="PANTHER" id="PTHR23242">
    <property type="entry name" value="TRANSCRIPTION FACTOR HOXA13"/>
    <property type="match status" value="1"/>
</dbReference>
<feature type="region of interest" description="Disordered" evidence="1">
    <location>
        <begin position="736"/>
        <end position="758"/>
    </location>
</feature>
<name>A0A6A6VFZ4_9PLEO</name>
<reference evidence="2" key="1">
    <citation type="journal article" date="2020" name="Stud. Mycol.">
        <title>101 Dothideomycetes genomes: a test case for predicting lifestyles and emergence of pathogens.</title>
        <authorList>
            <person name="Haridas S."/>
            <person name="Albert R."/>
            <person name="Binder M."/>
            <person name="Bloem J."/>
            <person name="Labutti K."/>
            <person name="Salamov A."/>
            <person name="Andreopoulos B."/>
            <person name="Baker S."/>
            <person name="Barry K."/>
            <person name="Bills G."/>
            <person name="Bluhm B."/>
            <person name="Cannon C."/>
            <person name="Castanera R."/>
            <person name="Culley D."/>
            <person name="Daum C."/>
            <person name="Ezra D."/>
            <person name="Gonzalez J."/>
            <person name="Henrissat B."/>
            <person name="Kuo A."/>
            <person name="Liang C."/>
            <person name="Lipzen A."/>
            <person name="Lutzoni F."/>
            <person name="Magnuson J."/>
            <person name="Mondo S."/>
            <person name="Nolan M."/>
            <person name="Ohm R."/>
            <person name="Pangilinan J."/>
            <person name="Park H.-J."/>
            <person name="Ramirez L."/>
            <person name="Alfaro M."/>
            <person name="Sun H."/>
            <person name="Tritt A."/>
            <person name="Yoshinaga Y."/>
            <person name="Zwiers L.-H."/>
            <person name="Turgeon B."/>
            <person name="Goodwin S."/>
            <person name="Spatafora J."/>
            <person name="Crous P."/>
            <person name="Grigoriev I."/>
        </authorList>
    </citation>
    <scope>NUCLEOTIDE SEQUENCE</scope>
    <source>
        <strain evidence="2">CBS 119925</strain>
    </source>
</reference>
<evidence type="ECO:0000256" key="1">
    <source>
        <dbReference type="SAM" id="MobiDB-lite"/>
    </source>
</evidence>
<gene>
    <name evidence="2" type="ORF">M011DRAFT_476735</name>
</gene>
<dbReference type="PANTHER" id="PTHR23242:SF9">
    <property type="entry name" value="TRANSCRIPTION FACTOR HOXA13"/>
    <property type="match status" value="1"/>
</dbReference>
<protein>
    <recommendedName>
        <fullName evidence="4">Transcription factor hoxa13</fullName>
    </recommendedName>
</protein>
<evidence type="ECO:0000313" key="3">
    <source>
        <dbReference type="Proteomes" id="UP000799440"/>
    </source>
</evidence>
<evidence type="ECO:0008006" key="4">
    <source>
        <dbReference type="Google" id="ProtNLM"/>
    </source>
</evidence>
<feature type="compositionally biased region" description="Low complexity" evidence="1">
    <location>
        <begin position="1444"/>
        <end position="1458"/>
    </location>
</feature>
<evidence type="ECO:0000313" key="2">
    <source>
        <dbReference type="EMBL" id="KAF2748111.1"/>
    </source>
</evidence>
<feature type="compositionally biased region" description="Low complexity" evidence="1">
    <location>
        <begin position="323"/>
        <end position="334"/>
    </location>
</feature>
<feature type="region of interest" description="Disordered" evidence="1">
    <location>
        <begin position="323"/>
        <end position="353"/>
    </location>
</feature>
<keyword evidence="3" id="KW-1185">Reference proteome</keyword>
<organism evidence="2 3">
    <name type="scientific">Sporormia fimetaria CBS 119925</name>
    <dbReference type="NCBI Taxonomy" id="1340428"/>
    <lineage>
        <taxon>Eukaryota</taxon>
        <taxon>Fungi</taxon>
        <taxon>Dikarya</taxon>
        <taxon>Ascomycota</taxon>
        <taxon>Pezizomycotina</taxon>
        <taxon>Dothideomycetes</taxon>
        <taxon>Pleosporomycetidae</taxon>
        <taxon>Pleosporales</taxon>
        <taxon>Sporormiaceae</taxon>
        <taxon>Sporormia</taxon>
    </lineage>
</organism>
<accession>A0A6A6VFZ4</accession>
<dbReference type="EMBL" id="MU006570">
    <property type="protein sequence ID" value="KAF2748111.1"/>
    <property type="molecule type" value="Genomic_DNA"/>
</dbReference>
<feature type="region of interest" description="Disordered" evidence="1">
    <location>
        <begin position="1"/>
        <end position="56"/>
    </location>
</feature>